<reference evidence="4" key="1">
    <citation type="submission" date="2025-08" db="UniProtKB">
        <authorList>
            <consortium name="RefSeq"/>
        </authorList>
    </citation>
    <scope>IDENTIFICATION</scope>
    <source>
        <tissue evidence="4">Whole organism</tissue>
    </source>
</reference>
<gene>
    <name evidence="4" type="primary">LOC108672180</name>
</gene>
<dbReference type="RefSeq" id="XP_018015302.1">
    <property type="nucleotide sequence ID" value="XM_018159813.2"/>
</dbReference>
<keyword evidence="1" id="KW-0812">Transmembrane</keyword>
<dbReference type="KEGG" id="hazt:108672180"/>
<protein>
    <submittedName>
        <fullName evidence="4">Uncharacterized protein LOC108672180</fullName>
    </submittedName>
</protein>
<sequence length="178" mass="19562">MGSLMMAFLILALFSVAYADYAMEGETFSLKCESADPVQYWMLHGRGAAYEAGLTYEDIDISVDSDGVLHFADVKTEHAGDHLCVTRTSGVAGGTRGVTVAMKVRPRPSENLWQDMYKAQFVTALISALVCAFVFTAGCLVFRYRYREPKPVLLNGADELGHNNPALDIDSESFNTKM</sequence>
<evidence type="ECO:0000256" key="2">
    <source>
        <dbReference type="SAM" id="SignalP"/>
    </source>
</evidence>
<evidence type="ECO:0000313" key="4">
    <source>
        <dbReference type="RefSeq" id="XP_018015302.1"/>
    </source>
</evidence>
<keyword evidence="1" id="KW-0472">Membrane</keyword>
<dbReference type="Proteomes" id="UP000694843">
    <property type="component" value="Unplaced"/>
</dbReference>
<feature type="signal peptide" evidence="2">
    <location>
        <begin position="1"/>
        <end position="19"/>
    </location>
</feature>
<evidence type="ECO:0000256" key="1">
    <source>
        <dbReference type="SAM" id="Phobius"/>
    </source>
</evidence>
<accession>A0A8B7NNM8</accession>
<dbReference type="GeneID" id="108672180"/>
<feature type="transmembrane region" description="Helical" evidence="1">
    <location>
        <begin position="121"/>
        <end position="142"/>
    </location>
</feature>
<name>A0A8B7NNM8_HYAAZ</name>
<dbReference type="SUPFAM" id="SSF48726">
    <property type="entry name" value="Immunoglobulin"/>
    <property type="match status" value="1"/>
</dbReference>
<dbReference type="InterPro" id="IPR036179">
    <property type="entry name" value="Ig-like_dom_sf"/>
</dbReference>
<organism evidence="3 4">
    <name type="scientific">Hyalella azteca</name>
    <name type="common">Amphipod</name>
    <dbReference type="NCBI Taxonomy" id="294128"/>
    <lineage>
        <taxon>Eukaryota</taxon>
        <taxon>Metazoa</taxon>
        <taxon>Ecdysozoa</taxon>
        <taxon>Arthropoda</taxon>
        <taxon>Crustacea</taxon>
        <taxon>Multicrustacea</taxon>
        <taxon>Malacostraca</taxon>
        <taxon>Eumalacostraca</taxon>
        <taxon>Peracarida</taxon>
        <taxon>Amphipoda</taxon>
        <taxon>Senticaudata</taxon>
        <taxon>Talitrida</taxon>
        <taxon>Talitroidea</taxon>
        <taxon>Hyalellidae</taxon>
        <taxon>Hyalella</taxon>
    </lineage>
</organism>
<keyword evidence="1" id="KW-1133">Transmembrane helix</keyword>
<keyword evidence="3" id="KW-1185">Reference proteome</keyword>
<proteinExistence type="predicted"/>
<keyword evidence="2" id="KW-0732">Signal</keyword>
<dbReference type="OrthoDB" id="6352820at2759"/>
<dbReference type="AlphaFoldDB" id="A0A8B7NNM8"/>
<feature type="chain" id="PRO_5034064874" evidence="2">
    <location>
        <begin position="20"/>
        <end position="178"/>
    </location>
</feature>
<evidence type="ECO:0000313" key="3">
    <source>
        <dbReference type="Proteomes" id="UP000694843"/>
    </source>
</evidence>